<protein>
    <recommendedName>
        <fullName evidence="7">RING-type domain-containing protein</fullName>
    </recommendedName>
</protein>
<evidence type="ECO:0000256" key="1">
    <source>
        <dbReference type="ARBA" id="ARBA00022723"/>
    </source>
</evidence>
<sequence length="286" mass="33232">MTGSCSICISEPDTPVCPPCGHVYCSVCLDNHIASYSTIEQGLRTSWCPNCRVSFPLGEPDTSLQHVSPRIRPFVASAIRRLFPGDGSAEPESDLTDGVPGVRRLKRRLRSESKANYRRRKEIERLNERLRVMEDKDQRAKDDLAACRRENNRLRDQLRSERQRDQQEELRHQKTKDDLAACRRNNNRLRDQIDELRSKDRWEELDPDLKAVFIIGGLTVAVITICLMVIAFKVIRKIPFQTLFEWFMIFLRTMYRLWVEIGYPLLLELLEHYTNPGLNEGEDGQT</sequence>
<dbReference type="GO" id="GO:0008270">
    <property type="term" value="F:zinc ion binding"/>
    <property type="evidence" value="ECO:0007669"/>
    <property type="project" value="UniProtKB-KW"/>
</dbReference>
<evidence type="ECO:0000259" key="7">
    <source>
        <dbReference type="PROSITE" id="PS50089"/>
    </source>
</evidence>
<keyword evidence="2 4" id="KW-0863">Zinc-finger</keyword>
<feature type="region of interest" description="Disordered" evidence="5">
    <location>
        <begin position="155"/>
        <end position="177"/>
    </location>
</feature>
<evidence type="ECO:0000313" key="9">
    <source>
        <dbReference type="Proteomes" id="UP000217790"/>
    </source>
</evidence>
<dbReference type="PROSITE" id="PS50089">
    <property type="entry name" value="ZF_RING_2"/>
    <property type="match status" value="1"/>
</dbReference>
<evidence type="ECO:0000256" key="2">
    <source>
        <dbReference type="ARBA" id="ARBA00022771"/>
    </source>
</evidence>
<name>A0A2H3CNL3_ARMGA</name>
<dbReference type="Pfam" id="PF00097">
    <property type="entry name" value="zf-C3HC4"/>
    <property type="match status" value="1"/>
</dbReference>
<dbReference type="InterPro" id="IPR017907">
    <property type="entry name" value="Znf_RING_CS"/>
</dbReference>
<dbReference type="InParanoid" id="A0A2H3CNL3"/>
<evidence type="ECO:0000313" key="8">
    <source>
        <dbReference type="EMBL" id="PBK84661.1"/>
    </source>
</evidence>
<dbReference type="OrthoDB" id="6105938at2759"/>
<dbReference type="PROSITE" id="PS00518">
    <property type="entry name" value="ZF_RING_1"/>
    <property type="match status" value="1"/>
</dbReference>
<keyword evidence="9" id="KW-1185">Reference proteome</keyword>
<accession>A0A2H3CNL3</accession>
<keyword evidence="6" id="KW-0812">Transmembrane</keyword>
<evidence type="ECO:0000256" key="6">
    <source>
        <dbReference type="SAM" id="Phobius"/>
    </source>
</evidence>
<proteinExistence type="predicted"/>
<organism evidence="8 9">
    <name type="scientific">Armillaria gallica</name>
    <name type="common">Bulbous honey fungus</name>
    <name type="synonym">Armillaria bulbosa</name>
    <dbReference type="NCBI Taxonomy" id="47427"/>
    <lineage>
        <taxon>Eukaryota</taxon>
        <taxon>Fungi</taxon>
        <taxon>Dikarya</taxon>
        <taxon>Basidiomycota</taxon>
        <taxon>Agaricomycotina</taxon>
        <taxon>Agaricomycetes</taxon>
        <taxon>Agaricomycetidae</taxon>
        <taxon>Agaricales</taxon>
        <taxon>Marasmiineae</taxon>
        <taxon>Physalacriaceae</taxon>
        <taxon>Armillaria</taxon>
    </lineage>
</organism>
<gene>
    <name evidence="8" type="ORF">ARMGADRAFT_1169890</name>
</gene>
<keyword evidence="6" id="KW-0472">Membrane</keyword>
<keyword evidence="1" id="KW-0479">Metal-binding</keyword>
<keyword evidence="6" id="KW-1133">Transmembrane helix</keyword>
<feature type="domain" description="RING-type" evidence="7">
    <location>
        <begin position="5"/>
        <end position="52"/>
    </location>
</feature>
<dbReference type="OMA" id="TICLMVI"/>
<evidence type="ECO:0000256" key="4">
    <source>
        <dbReference type="PROSITE-ProRule" id="PRU00175"/>
    </source>
</evidence>
<dbReference type="InterPro" id="IPR001841">
    <property type="entry name" value="Znf_RING"/>
</dbReference>
<evidence type="ECO:0000256" key="5">
    <source>
        <dbReference type="SAM" id="MobiDB-lite"/>
    </source>
</evidence>
<evidence type="ECO:0000256" key="3">
    <source>
        <dbReference type="ARBA" id="ARBA00022833"/>
    </source>
</evidence>
<dbReference type="AlphaFoldDB" id="A0A2H3CNL3"/>
<dbReference type="SUPFAM" id="SSF57850">
    <property type="entry name" value="RING/U-box"/>
    <property type="match status" value="1"/>
</dbReference>
<keyword evidence="3" id="KW-0862">Zinc</keyword>
<dbReference type="InterPro" id="IPR018957">
    <property type="entry name" value="Znf_C3HC4_RING-type"/>
</dbReference>
<dbReference type="InterPro" id="IPR013083">
    <property type="entry name" value="Znf_RING/FYVE/PHD"/>
</dbReference>
<dbReference type="STRING" id="47427.A0A2H3CNL3"/>
<reference evidence="9" key="1">
    <citation type="journal article" date="2017" name="Nat. Ecol. Evol.">
        <title>Genome expansion and lineage-specific genetic innovations in the forest pathogenic fungi Armillaria.</title>
        <authorList>
            <person name="Sipos G."/>
            <person name="Prasanna A.N."/>
            <person name="Walter M.C."/>
            <person name="O'Connor E."/>
            <person name="Balint B."/>
            <person name="Krizsan K."/>
            <person name="Kiss B."/>
            <person name="Hess J."/>
            <person name="Varga T."/>
            <person name="Slot J."/>
            <person name="Riley R."/>
            <person name="Boka B."/>
            <person name="Rigling D."/>
            <person name="Barry K."/>
            <person name="Lee J."/>
            <person name="Mihaltcheva S."/>
            <person name="LaButti K."/>
            <person name="Lipzen A."/>
            <person name="Waldron R."/>
            <person name="Moloney N.M."/>
            <person name="Sperisen C."/>
            <person name="Kredics L."/>
            <person name="Vagvoelgyi C."/>
            <person name="Patrignani A."/>
            <person name="Fitzpatrick D."/>
            <person name="Nagy I."/>
            <person name="Doyle S."/>
            <person name="Anderson J.B."/>
            <person name="Grigoriev I.V."/>
            <person name="Gueldener U."/>
            <person name="Muensterkoetter M."/>
            <person name="Nagy L.G."/>
        </authorList>
    </citation>
    <scope>NUCLEOTIDE SEQUENCE [LARGE SCALE GENOMIC DNA]</scope>
    <source>
        <strain evidence="9">Ar21-2</strain>
    </source>
</reference>
<dbReference type="EMBL" id="KZ293696">
    <property type="protein sequence ID" value="PBK84661.1"/>
    <property type="molecule type" value="Genomic_DNA"/>
</dbReference>
<dbReference type="SMART" id="SM00184">
    <property type="entry name" value="RING"/>
    <property type="match status" value="1"/>
</dbReference>
<dbReference type="Gene3D" id="3.30.40.10">
    <property type="entry name" value="Zinc/RING finger domain, C3HC4 (zinc finger)"/>
    <property type="match status" value="1"/>
</dbReference>
<feature type="transmembrane region" description="Helical" evidence="6">
    <location>
        <begin position="211"/>
        <end position="232"/>
    </location>
</feature>
<dbReference type="Proteomes" id="UP000217790">
    <property type="component" value="Unassembled WGS sequence"/>
</dbReference>